<evidence type="ECO:0000313" key="2">
    <source>
        <dbReference type="Proteomes" id="UP000000760"/>
    </source>
</evidence>
<name>A0RQV3_CAMFF</name>
<protein>
    <submittedName>
        <fullName evidence="1">Uncharacterized protein</fullName>
    </submittedName>
</protein>
<dbReference type="AlphaFoldDB" id="A0RQV3"/>
<dbReference type="Proteomes" id="UP000000760">
    <property type="component" value="Chromosome"/>
</dbReference>
<proteinExistence type="predicted"/>
<organism evidence="1 2">
    <name type="scientific">Campylobacter fetus subsp. fetus (strain 82-40)</name>
    <dbReference type="NCBI Taxonomy" id="360106"/>
    <lineage>
        <taxon>Bacteria</taxon>
        <taxon>Pseudomonadati</taxon>
        <taxon>Campylobacterota</taxon>
        <taxon>Epsilonproteobacteria</taxon>
        <taxon>Campylobacterales</taxon>
        <taxon>Campylobacteraceae</taxon>
        <taxon>Campylobacter</taxon>
    </lineage>
</organism>
<sequence>MSFLSKNAVQDVHNLKIANRVNLFNLGQKRFLHTITPII</sequence>
<accession>A0RQV3</accession>
<evidence type="ECO:0000313" key="1">
    <source>
        <dbReference type="EMBL" id="ABK82022.1"/>
    </source>
</evidence>
<reference evidence="2" key="1">
    <citation type="submission" date="2006-11" db="EMBL/GenBank/DDBJ databases">
        <title>Sequence of Campylobacter fetus subsp. fetus 82-40.</title>
        <authorList>
            <person name="Fouts D.E."/>
            <person name="Nelson K.E."/>
        </authorList>
    </citation>
    <scope>NUCLEOTIDE SEQUENCE [LARGE SCALE GENOMIC DNA]</scope>
    <source>
        <strain evidence="2">82-40</strain>
    </source>
</reference>
<dbReference type="KEGG" id="cff:CFF8240_1447"/>
<gene>
    <name evidence="1" type="ordered locus">CFF8240_1447</name>
</gene>
<dbReference type="HOGENOM" id="CLU_3306326_0_0_7"/>
<dbReference type="EMBL" id="CP000487">
    <property type="protein sequence ID" value="ABK82022.1"/>
    <property type="molecule type" value="Genomic_DNA"/>
</dbReference>